<feature type="transmembrane region" description="Helical" evidence="1">
    <location>
        <begin position="187"/>
        <end position="206"/>
    </location>
</feature>
<dbReference type="OrthoDB" id="448280at2759"/>
<feature type="transmembrane region" description="Helical" evidence="1">
    <location>
        <begin position="20"/>
        <end position="38"/>
    </location>
</feature>
<comment type="caution">
    <text evidence="2">The sequence shown here is derived from an EMBL/GenBank/DDBJ whole genome shotgun (WGS) entry which is preliminary data.</text>
</comment>
<proteinExistence type="predicted"/>
<keyword evidence="1" id="KW-1133">Transmembrane helix</keyword>
<feature type="transmembrane region" description="Helical" evidence="1">
    <location>
        <begin position="126"/>
        <end position="145"/>
    </location>
</feature>
<dbReference type="EMBL" id="VCAZ01000020">
    <property type="protein sequence ID" value="TSK77025.1"/>
    <property type="molecule type" value="Genomic_DNA"/>
</dbReference>
<keyword evidence="3" id="KW-1185">Reference proteome</keyword>
<organism evidence="2 3">
    <name type="scientific">Bagarius yarrelli</name>
    <name type="common">Goonch</name>
    <name type="synonym">Bagrus yarrelli</name>
    <dbReference type="NCBI Taxonomy" id="175774"/>
    <lineage>
        <taxon>Eukaryota</taxon>
        <taxon>Metazoa</taxon>
        <taxon>Chordata</taxon>
        <taxon>Craniata</taxon>
        <taxon>Vertebrata</taxon>
        <taxon>Euteleostomi</taxon>
        <taxon>Actinopterygii</taxon>
        <taxon>Neopterygii</taxon>
        <taxon>Teleostei</taxon>
        <taxon>Ostariophysi</taxon>
        <taxon>Siluriformes</taxon>
        <taxon>Sisoridae</taxon>
        <taxon>Sisorinae</taxon>
        <taxon>Bagarius</taxon>
    </lineage>
</organism>
<feature type="transmembrane region" description="Helical" evidence="1">
    <location>
        <begin position="70"/>
        <end position="91"/>
    </location>
</feature>
<keyword evidence="1" id="KW-0812">Transmembrane</keyword>
<feature type="transmembrane region" description="Helical" evidence="1">
    <location>
        <begin position="103"/>
        <end position="119"/>
    </location>
</feature>
<reference evidence="2 3" key="1">
    <citation type="journal article" date="2019" name="Genome Biol. Evol.">
        <title>Whole-Genome Sequencing of the Giant Devil Catfish, Bagarius yarrelli.</title>
        <authorList>
            <person name="Jiang W."/>
            <person name="Lv Y."/>
            <person name="Cheng L."/>
            <person name="Yang K."/>
            <person name="Chao B."/>
            <person name="Wang X."/>
            <person name="Li Y."/>
            <person name="Pan X."/>
            <person name="You X."/>
            <person name="Zhang Y."/>
            <person name="Yang J."/>
            <person name="Li J."/>
            <person name="Zhang X."/>
            <person name="Liu S."/>
            <person name="Sun C."/>
            <person name="Yang J."/>
            <person name="Shi Q."/>
        </authorList>
    </citation>
    <scope>NUCLEOTIDE SEQUENCE [LARGE SCALE GENOMIC DNA]</scope>
    <source>
        <strain evidence="2">JWS20170419001</strain>
        <tissue evidence="2">Muscle</tissue>
    </source>
</reference>
<sequence>MRDTFTGLNITLCFPVPEFMVAVGFLLLLVMEQLILALRDERERGQKEGREEKEALLLHSPTVRTHPDPVLSTVYSSVLLLSLCLSFFLQGLSVDTVQLRPDVLLRSSLLTCSLVVLLFQSHVRRSAVSVCLVLLSLASPLGLVLRHTHQSVPLARCTLEGLSAGNVAYIVFMDIIPRVTSANQQRIAKVTLIVTGFSVFTAALLLKI</sequence>
<dbReference type="Proteomes" id="UP000319801">
    <property type="component" value="Unassembled WGS sequence"/>
</dbReference>
<keyword evidence="1" id="KW-0472">Membrane</keyword>
<evidence type="ECO:0000313" key="3">
    <source>
        <dbReference type="Proteomes" id="UP000319801"/>
    </source>
</evidence>
<accession>A0A556TUT1</accession>
<evidence type="ECO:0000313" key="2">
    <source>
        <dbReference type="EMBL" id="TSK77025.1"/>
    </source>
</evidence>
<evidence type="ECO:0000256" key="1">
    <source>
        <dbReference type="SAM" id="Phobius"/>
    </source>
</evidence>
<protein>
    <submittedName>
        <fullName evidence="2">Zinc transporter ZIP1</fullName>
    </submittedName>
</protein>
<dbReference type="AlphaFoldDB" id="A0A556TUT1"/>
<name>A0A556TUT1_BAGYA</name>
<gene>
    <name evidence="2" type="ORF">Baya_5436</name>
</gene>